<dbReference type="Gene3D" id="3.40.50.300">
    <property type="entry name" value="P-loop containing nucleotide triphosphate hydrolases"/>
    <property type="match status" value="1"/>
</dbReference>
<dbReference type="EMBL" id="FZOS01000042">
    <property type="protein sequence ID" value="SNT10663.1"/>
    <property type="molecule type" value="Genomic_DNA"/>
</dbReference>
<keyword evidence="1" id="KW-0808">Transferase</keyword>
<protein>
    <submittedName>
        <fullName evidence="1">Sulfotransferase family protein</fullName>
    </submittedName>
</protein>
<dbReference type="Proteomes" id="UP000198281">
    <property type="component" value="Unassembled WGS sequence"/>
</dbReference>
<dbReference type="GO" id="GO:0016740">
    <property type="term" value="F:transferase activity"/>
    <property type="evidence" value="ECO:0007669"/>
    <property type="project" value="UniProtKB-KW"/>
</dbReference>
<dbReference type="InterPro" id="IPR027417">
    <property type="entry name" value="P-loop_NTPase"/>
</dbReference>
<dbReference type="Pfam" id="PF13469">
    <property type="entry name" value="Sulfotransfer_3"/>
    <property type="match status" value="1"/>
</dbReference>
<dbReference type="AlphaFoldDB" id="A0A239JZ20"/>
<organism evidence="1 2">
    <name type="scientific">Edaphosphingomonas laterariae</name>
    <dbReference type="NCBI Taxonomy" id="861865"/>
    <lineage>
        <taxon>Bacteria</taxon>
        <taxon>Pseudomonadati</taxon>
        <taxon>Pseudomonadota</taxon>
        <taxon>Alphaproteobacteria</taxon>
        <taxon>Sphingomonadales</taxon>
        <taxon>Rhizorhabdaceae</taxon>
        <taxon>Edaphosphingomonas</taxon>
    </lineage>
</organism>
<gene>
    <name evidence="1" type="ORF">SAMN06295912_1422</name>
</gene>
<dbReference type="InterPro" id="IPR052736">
    <property type="entry name" value="Stf3_sulfotransferase"/>
</dbReference>
<evidence type="ECO:0000313" key="1">
    <source>
        <dbReference type="EMBL" id="SNT10663.1"/>
    </source>
</evidence>
<keyword evidence="2" id="KW-1185">Reference proteome</keyword>
<sequence length="423" mass="47658">MTDMNTIRIADLANPELTEMQKGAIAYAPPVTMEVEAVLAAARAATGLTDFGAPDFRERLAIWLAAFDADKGLGPLGRAGMFGDCVRYASARLRVEDLYRRHPGIADVVIDRPIIIAGLPRSGTTHLVNILAADPRLRSMPLWETMEPIPAADDAPTVPGEDPRYTRTREMWGQFEAVLPLMPAMHEMAPDHVHEDIELQGADFSSYLPEWLSRPYAWREYYAAHDQTPHYAYGKRVLKAMTHLRGPNRWVMKSPPHMENFGPLAATYPDATIVVTHRDPLAVIQSAITMLAYGDRIRRTLPLDLKELATYWIDRIEMLLKACVRDHDKLPAGRSLDLLFHEYMADQKSVIARVYAMADLELTPDAEASIDRFLAANPRGKHGQVVYDLAGDFGVDIGALRERFQFYYDRFPVRRERMTGEKA</sequence>
<dbReference type="PANTHER" id="PTHR36451">
    <property type="entry name" value="PAPS-DEPENDENT SULFOTRANSFERASE STF3"/>
    <property type="match status" value="1"/>
</dbReference>
<dbReference type="PANTHER" id="PTHR36451:SF1">
    <property type="entry name" value="OMEGA-HYDROXY-BETA-DIHYDROMENAQUINONE-9 SULFOTRANSFERASE STF3"/>
    <property type="match status" value="1"/>
</dbReference>
<reference evidence="2" key="1">
    <citation type="submission" date="2017-06" db="EMBL/GenBank/DDBJ databases">
        <authorList>
            <person name="Varghese N."/>
            <person name="Submissions S."/>
        </authorList>
    </citation>
    <scope>NUCLEOTIDE SEQUENCE [LARGE SCALE GENOMIC DNA]</scope>
    <source>
        <strain evidence="2">LNB2</strain>
    </source>
</reference>
<proteinExistence type="predicted"/>
<dbReference type="RefSeq" id="WP_245843053.1">
    <property type="nucleotide sequence ID" value="NZ_FZOS01000042.1"/>
</dbReference>
<name>A0A239JZ20_9SPHN</name>
<accession>A0A239JZ20</accession>
<dbReference type="SUPFAM" id="SSF52540">
    <property type="entry name" value="P-loop containing nucleoside triphosphate hydrolases"/>
    <property type="match status" value="1"/>
</dbReference>
<evidence type="ECO:0000313" key="2">
    <source>
        <dbReference type="Proteomes" id="UP000198281"/>
    </source>
</evidence>